<evidence type="ECO:0000313" key="3">
    <source>
        <dbReference type="EMBL" id="KAE8077094.1"/>
    </source>
</evidence>
<dbReference type="PANTHER" id="PTHR33178">
    <property type="match status" value="1"/>
</dbReference>
<evidence type="ECO:0000313" key="4">
    <source>
        <dbReference type="Proteomes" id="UP000327013"/>
    </source>
</evidence>
<name>A0A5N6REQ1_9ROSI</name>
<protein>
    <recommendedName>
        <fullName evidence="2">Stress-response A/B barrel domain-containing protein</fullName>
    </recommendedName>
</protein>
<dbReference type="SUPFAM" id="SSF54909">
    <property type="entry name" value="Dimeric alpha+beta barrel"/>
    <property type="match status" value="1"/>
</dbReference>
<dbReference type="PROSITE" id="PS51502">
    <property type="entry name" value="S_R_A_B_BARREL"/>
    <property type="match status" value="1"/>
</dbReference>
<dbReference type="InterPro" id="IPR044662">
    <property type="entry name" value="HS1/DABB1-like"/>
</dbReference>
<dbReference type="PANTHER" id="PTHR33178:SF10">
    <property type="entry name" value="STRESS-RESPONSE A_B BARREL DOMAIN-CONTAINING PROTEIN"/>
    <property type="match status" value="1"/>
</dbReference>
<dbReference type="Gene3D" id="3.30.70.100">
    <property type="match status" value="1"/>
</dbReference>
<dbReference type="InterPro" id="IPR011008">
    <property type="entry name" value="Dimeric_a/b-barrel"/>
</dbReference>
<accession>A0A5N6REQ1</accession>
<proteinExistence type="predicted"/>
<dbReference type="GO" id="GO:0009865">
    <property type="term" value="P:pollen tube adhesion"/>
    <property type="evidence" value="ECO:0007669"/>
    <property type="project" value="TreeGrafter"/>
</dbReference>
<dbReference type="FunFam" id="3.30.70.100:FF:000040">
    <property type="entry name" value="Stress-response A/B barrel domain-containing protein HS1"/>
    <property type="match status" value="1"/>
</dbReference>
<gene>
    <name evidence="3" type="ORF">FH972_015695</name>
</gene>
<dbReference type="EMBL" id="CM017326">
    <property type="protein sequence ID" value="KAE8077094.1"/>
    <property type="molecule type" value="Genomic_DNA"/>
</dbReference>
<keyword evidence="4" id="KW-1185">Reference proteome</keyword>
<reference evidence="3 4" key="1">
    <citation type="submission" date="2019-06" db="EMBL/GenBank/DDBJ databases">
        <title>A chromosomal-level reference genome of Carpinus fangiana (Coryloideae, Betulaceae).</title>
        <authorList>
            <person name="Yang X."/>
            <person name="Wang Z."/>
            <person name="Zhang L."/>
            <person name="Hao G."/>
            <person name="Liu J."/>
            <person name="Yang Y."/>
        </authorList>
    </citation>
    <scope>NUCLEOTIDE SEQUENCE [LARGE SCALE GENOMIC DNA]</scope>
    <source>
        <strain evidence="3">Cfa_2016G</strain>
        <tissue evidence="3">Leaf</tissue>
    </source>
</reference>
<dbReference type="Proteomes" id="UP000327013">
    <property type="component" value="Chromosome 6"/>
</dbReference>
<dbReference type="Pfam" id="PF07876">
    <property type="entry name" value="Dabb"/>
    <property type="match status" value="1"/>
</dbReference>
<comment type="subunit">
    <text evidence="1">Homodimer.</text>
</comment>
<sequence length="109" mass="12429">MEEQQGVLTHVLLAKFKEGTPPDQIDQLIKGFANLVNLTEPMKSFHWGKDLSIENLHQGFTHVFESSFESAEGLAEYIAHPAHIEFANLFLPHLEKFVVIDYKPTIVRI</sequence>
<dbReference type="AlphaFoldDB" id="A0A5N6REQ1"/>
<dbReference type="OrthoDB" id="1601230at2759"/>
<evidence type="ECO:0000259" key="2">
    <source>
        <dbReference type="PROSITE" id="PS51502"/>
    </source>
</evidence>
<feature type="domain" description="Stress-response A/B barrel" evidence="2">
    <location>
        <begin position="8"/>
        <end position="102"/>
    </location>
</feature>
<organism evidence="3 4">
    <name type="scientific">Carpinus fangiana</name>
    <dbReference type="NCBI Taxonomy" id="176857"/>
    <lineage>
        <taxon>Eukaryota</taxon>
        <taxon>Viridiplantae</taxon>
        <taxon>Streptophyta</taxon>
        <taxon>Embryophyta</taxon>
        <taxon>Tracheophyta</taxon>
        <taxon>Spermatophyta</taxon>
        <taxon>Magnoliopsida</taxon>
        <taxon>eudicotyledons</taxon>
        <taxon>Gunneridae</taxon>
        <taxon>Pentapetalae</taxon>
        <taxon>rosids</taxon>
        <taxon>fabids</taxon>
        <taxon>Fagales</taxon>
        <taxon>Betulaceae</taxon>
        <taxon>Carpinus</taxon>
    </lineage>
</organism>
<dbReference type="InterPro" id="IPR013097">
    <property type="entry name" value="Dabb"/>
</dbReference>
<evidence type="ECO:0000256" key="1">
    <source>
        <dbReference type="ARBA" id="ARBA00011738"/>
    </source>
</evidence>
<dbReference type="SMART" id="SM00886">
    <property type="entry name" value="Dabb"/>
    <property type="match status" value="1"/>
</dbReference>